<dbReference type="PROSITE" id="PS50055">
    <property type="entry name" value="TYR_PHOSPHATASE_PTP"/>
    <property type="match status" value="2"/>
</dbReference>
<keyword evidence="6" id="KW-0904">Protein phosphatase</keyword>
<dbReference type="FunFam" id="2.60.40.10:FF:000082">
    <property type="entry name" value="receptor-type tyrosine-protein phosphatase delta isoform X2"/>
    <property type="match status" value="1"/>
</dbReference>
<dbReference type="InterPro" id="IPR050713">
    <property type="entry name" value="RTP_Phos/Ushers"/>
</dbReference>
<evidence type="ECO:0000256" key="6">
    <source>
        <dbReference type="ARBA" id="ARBA00022912"/>
    </source>
</evidence>
<evidence type="ECO:0000256" key="2">
    <source>
        <dbReference type="ARBA" id="ARBA00022692"/>
    </source>
</evidence>
<dbReference type="GeneID" id="20212308"/>
<name>T1FU12_HELRO</name>
<dbReference type="GO" id="GO:0004725">
    <property type="term" value="F:protein tyrosine phosphatase activity"/>
    <property type="evidence" value="ECO:0000318"/>
    <property type="project" value="GO_Central"/>
</dbReference>
<dbReference type="SMART" id="SM00404">
    <property type="entry name" value="PTPc_motif"/>
    <property type="match status" value="2"/>
</dbReference>
<dbReference type="Proteomes" id="UP000015101">
    <property type="component" value="Unassembled WGS sequence"/>
</dbReference>
<dbReference type="PANTHER" id="PTHR46957:SF6">
    <property type="entry name" value="PROTEIN-TYROSINE-PHOSPHATASE"/>
    <property type="match status" value="1"/>
</dbReference>
<proteinExistence type="predicted"/>
<feature type="region of interest" description="Disordered" evidence="10">
    <location>
        <begin position="770"/>
        <end position="790"/>
    </location>
</feature>
<evidence type="ECO:0000313" key="16">
    <source>
        <dbReference type="EnsemblMetazoa" id="HelroP192507"/>
    </source>
</evidence>
<dbReference type="PRINTS" id="PR00014">
    <property type="entry name" value="FNTYPEIII"/>
</dbReference>
<feature type="domain" description="Fibronectin type-III" evidence="14">
    <location>
        <begin position="231"/>
        <end position="324"/>
    </location>
</feature>
<evidence type="ECO:0000256" key="4">
    <source>
        <dbReference type="ARBA" id="ARBA00022737"/>
    </source>
</evidence>
<evidence type="ECO:0000256" key="1">
    <source>
        <dbReference type="ARBA" id="ARBA00004479"/>
    </source>
</evidence>
<reference evidence="16" key="3">
    <citation type="submission" date="2015-06" db="UniProtKB">
        <authorList>
            <consortium name="EnsemblMetazoa"/>
        </authorList>
    </citation>
    <scope>IDENTIFICATION</scope>
</reference>
<gene>
    <name evidence="16" type="primary">20212308</name>
    <name evidence="15" type="ORF">HELRODRAFT_192507</name>
</gene>
<feature type="domain" description="Tyrosine specific protein phosphatases" evidence="13">
    <location>
        <begin position="1007"/>
        <end position="1097"/>
    </location>
</feature>
<dbReference type="GO" id="GO:0007165">
    <property type="term" value="P:signal transduction"/>
    <property type="evidence" value="ECO:0000318"/>
    <property type="project" value="GO_Central"/>
</dbReference>
<dbReference type="Pfam" id="PF00041">
    <property type="entry name" value="fn3"/>
    <property type="match status" value="4"/>
</dbReference>
<dbReference type="OrthoDB" id="10253954at2759"/>
<dbReference type="HOGENOM" id="CLU_001645_0_2_1"/>
<feature type="domain" description="Tyrosine-protein phosphatase" evidence="12">
    <location>
        <begin position="1142"/>
        <end position="1403"/>
    </location>
</feature>
<dbReference type="SUPFAM" id="SSF49265">
    <property type="entry name" value="Fibronectin type III"/>
    <property type="match status" value="4"/>
</dbReference>
<dbReference type="GO" id="GO:0016020">
    <property type="term" value="C:membrane"/>
    <property type="evidence" value="ECO:0007669"/>
    <property type="project" value="UniProtKB-SubCell"/>
</dbReference>
<feature type="region of interest" description="Disordered" evidence="10">
    <location>
        <begin position="593"/>
        <end position="614"/>
    </location>
</feature>
<dbReference type="EMBL" id="KB096864">
    <property type="protein sequence ID" value="ESO00970.1"/>
    <property type="molecule type" value="Genomic_DNA"/>
</dbReference>
<keyword evidence="17" id="KW-1185">Reference proteome</keyword>
<dbReference type="KEGG" id="hro:HELRODRAFT_192507"/>
<dbReference type="CDD" id="cd00063">
    <property type="entry name" value="FN3"/>
    <property type="match status" value="5"/>
</dbReference>
<dbReference type="SMART" id="SM00060">
    <property type="entry name" value="FN3"/>
    <property type="match status" value="6"/>
</dbReference>
<evidence type="ECO:0000313" key="15">
    <source>
        <dbReference type="EMBL" id="ESO00970.1"/>
    </source>
</evidence>
<keyword evidence="4" id="KW-0677">Repeat</keyword>
<feature type="compositionally biased region" description="Basic and acidic residues" evidence="10">
    <location>
        <begin position="593"/>
        <end position="606"/>
    </location>
</feature>
<feature type="transmembrane region" description="Helical" evidence="11">
    <location>
        <begin position="713"/>
        <end position="737"/>
    </location>
</feature>
<dbReference type="FunFam" id="2.60.40.10:FF:000549">
    <property type="entry name" value="Protein tyrosine phosphatase, receptor type S"/>
    <property type="match status" value="1"/>
</dbReference>
<dbReference type="PROSITE" id="PS00383">
    <property type="entry name" value="TYR_PHOSPHATASE_1"/>
    <property type="match status" value="2"/>
</dbReference>
<evidence type="ECO:0000256" key="9">
    <source>
        <dbReference type="ARBA" id="ARBA00023180"/>
    </source>
</evidence>
<dbReference type="FunFam" id="3.90.190.10:FF:000002">
    <property type="entry name" value="receptor-type tyrosine-protein phosphatase delta isoform X2"/>
    <property type="match status" value="1"/>
</dbReference>
<dbReference type="InParanoid" id="T1FU12"/>
<dbReference type="InterPro" id="IPR029021">
    <property type="entry name" value="Prot-tyrosine_phosphatase-like"/>
</dbReference>
<accession>T1FU12</accession>
<evidence type="ECO:0000259" key="12">
    <source>
        <dbReference type="PROSITE" id="PS50055"/>
    </source>
</evidence>
<dbReference type="Gene3D" id="3.90.190.10">
    <property type="entry name" value="Protein tyrosine phosphatase superfamily"/>
    <property type="match status" value="2"/>
</dbReference>
<feature type="domain" description="Tyrosine-protein phosphatase" evidence="12">
    <location>
        <begin position="829"/>
        <end position="1106"/>
    </location>
</feature>
<dbReference type="SUPFAM" id="SSF52799">
    <property type="entry name" value="(Phosphotyrosine protein) phosphatases II"/>
    <property type="match status" value="2"/>
</dbReference>
<feature type="compositionally biased region" description="Low complexity" evidence="10">
    <location>
        <begin position="773"/>
        <end position="787"/>
    </location>
</feature>
<keyword evidence="5" id="KW-0378">Hydrolase</keyword>
<feature type="domain" description="Fibronectin type-III" evidence="14">
    <location>
        <begin position="41"/>
        <end position="134"/>
    </location>
</feature>
<dbReference type="Gene3D" id="2.60.40.10">
    <property type="entry name" value="Immunoglobulins"/>
    <property type="match status" value="5"/>
</dbReference>
<dbReference type="InterPro" id="IPR013783">
    <property type="entry name" value="Ig-like_fold"/>
</dbReference>
<evidence type="ECO:0000256" key="3">
    <source>
        <dbReference type="ARBA" id="ARBA00022729"/>
    </source>
</evidence>
<evidence type="ECO:0000256" key="11">
    <source>
        <dbReference type="SAM" id="Phobius"/>
    </source>
</evidence>
<dbReference type="InterPro" id="IPR000242">
    <property type="entry name" value="PTP_cat"/>
</dbReference>
<keyword evidence="9" id="KW-0325">Glycoprotein</keyword>
<comment type="subcellular location">
    <subcellularLocation>
        <location evidence="1">Membrane</location>
        <topology evidence="1">Single-pass type I membrane protein</topology>
    </subcellularLocation>
</comment>
<dbReference type="PANTHER" id="PTHR46957">
    <property type="entry name" value="CYTOKINE RECEPTOR"/>
    <property type="match status" value="1"/>
</dbReference>
<evidence type="ECO:0000259" key="14">
    <source>
        <dbReference type="PROSITE" id="PS50853"/>
    </source>
</evidence>
<dbReference type="FunFam" id="2.60.40.10:FF:000028">
    <property type="entry name" value="Neuronal cell adhesion molecule"/>
    <property type="match status" value="1"/>
</dbReference>
<evidence type="ECO:0000256" key="7">
    <source>
        <dbReference type="ARBA" id="ARBA00022989"/>
    </source>
</evidence>
<keyword evidence="3" id="KW-0732">Signal</keyword>
<dbReference type="FunFam" id="2.60.40.10:FF:003785">
    <property type="match status" value="1"/>
</dbReference>
<organism evidence="16 17">
    <name type="scientific">Helobdella robusta</name>
    <name type="common">Californian leech</name>
    <dbReference type="NCBI Taxonomy" id="6412"/>
    <lineage>
        <taxon>Eukaryota</taxon>
        <taxon>Metazoa</taxon>
        <taxon>Spiralia</taxon>
        <taxon>Lophotrochozoa</taxon>
        <taxon>Annelida</taxon>
        <taxon>Clitellata</taxon>
        <taxon>Hirudinea</taxon>
        <taxon>Rhynchobdellida</taxon>
        <taxon>Glossiphoniidae</taxon>
        <taxon>Helobdella</taxon>
    </lineage>
</organism>
<reference evidence="15 17" key="2">
    <citation type="journal article" date="2013" name="Nature">
        <title>Insights into bilaterian evolution from three spiralian genomes.</title>
        <authorList>
            <person name="Simakov O."/>
            <person name="Marletaz F."/>
            <person name="Cho S.J."/>
            <person name="Edsinger-Gonzales E."/>
            <person name="Havlak P."/>
            <person name="Hellsten U."/>
            <person name="Kuo D.H."/>
            <person name="Larsson T."/>
            <person name="Lv J."/>
            <person name="Arendt D."/>
            <person name="Savage R."/>
            <person name="Osoegawa K."/>
            <person name="de Jong P."/>
            <person name="Grimwood J."/>
            <person name="Chapman J.A."/>
            <person name="Shapiro H."/>
            <person name="Aerts A."/>
            <person name="Otillar R.P."/>
            <person name="Terry A.Y."/>
            <person name="Boore J.L."/>
            <person name="Grigoriev I.V."/>
            <person name="Lindberg D.R."/>
            <person name="Seaver E.C."/>
            <person name="Weisblat D.A."/>
            <person name="Putnam N.H."/>
            <person name="Rokhsar D.S."/>
        </authorList>
    </citation>
    <scope>NUCLEOTIDE SEQUENCE</scope>
</reference>
<dbReference type="PROSITE" id="PS50056">
    <property type="entry name" value="TYR_PHOSPHATASE_2"/>
    <property type="match status" value="2"/>
</dbReference>
<dbReference type="FunFam" id="3.90.190.10:FF:000088">
    <property type="entry name" value="Receptor protein-tyrosine phosphatase LAR"/>
    <property type="match status" value="1"/>
</dbReference>
<dbReference type="PROSITE" id="PS50853">
    <property type="entry name" value="FN3"/>
    <property type="match status" value="5"/>
</dbReference>
<dbReference type="eggNOG" id="KOG4228">
    <property type="taxonomic scope" value="Eukaryota"/>
</dbReference>
<evidence type="ECO:0000256" key="5">
    <source>
        <dbReference type="ARBA" id="ARBA00022801"/>
    </source>
</evidence>
<evidence type="ECO:0000313" key="17">
    <source>
        <dbReference type="Proteomes" id="UP000015101"/>
    </source>
</evidence>
<evidence type="ECO:0000259" key="13">
    <source>
        <dbReference type="PROSITE" id="PS50056"/>
    </source>
</evidence>
<dbReference type="InterPro" id="IPR000387">
    <property type="entry name" value="Tyr_Pase_dom"/>
</dbReference>
<dbReference type="InterPro" id="IPR016130">
    <property type="entry name" value="Tyr_Pase_AS"/>
</dbReference>
<protein>
    <submittedName>
        <fullName evidence="15 16">Uncharacterized protein</fullName>
    </submittedName>
</protein>
<dbReference type="OMA" id="IMVKLHS"/>
<dbReference type="CTD" id="20212308"/>
<reference evidence="17" key="1">
    <citation type="submission" date="2012-12" db="EMBL/GenBank/DDBJ databases">
        <authorList>
            <person name="Hellsten U."/>
            <person name="Grimwood J."/>
            <person name="Chapman J.A."/>
            <person name="Shapiro H."/>
            <person name="Aerts A."/>
            <person name="Otillar R.P."/>
            <person name="Terry A.Y."/>
            <person name="Boore J.L."/>
            <person name="Simakov O."/>
            <person name="Marletaz F."/>
            <person name="Cho S.-J."/>
            <person name="Edsinger-Gonzales E."/>
            <person name="Havlak P."/>
            <person name="Kuo D.-H."/>
            <person name="Larsson T."/>
            <person name="Lv J."/>
            <person name="Arendt D."/>
            <person name="Savage R."/>
            <person name="Osoegawa K."/>
            <person name="de Jong P."/>
            <person name="Lindberg D.R."/>
            <person name="Seaver E.C."/>
            <person name="Weisblat D.A."/>
            <person name="Putnam N.H."/>
            <person name="Grigoriev I.V."/>
            <person name="Rokhsar D.S."/>
        </authorList>
    </citation>
    <scope>NUCLEOTIDE SEQUENCE</scope>
</reference>
<keyword evidence="7 11" id="KW-1133">Transmembrane helix</keyword>
<feature type="domain" description="Fibronectin type-III" evidence="14">
    <location>
        <begin position="329"/>
        <end position="440"/>
    </location>
</feature>
<evidence type="ECO:0000256" key="8">
    <source>
        <dbReference type="ARBA" id="ARBA00023136"/>
    </source>
</evidence>
<sequence length="1412" mass="159851">MRLTARYLNTAEMGGPGRNDNMEGPSTPIIQVTTPDFVPEEPAKLSLKTINSTSVYVQWKHPANHLQGVIKGYKITATPLNSSLPTITKETSDVTEAIVTGLKHETTYQFHVVAFTKKGDGTVGKMKKVKTKGEVPAPPQNMKVSIKEDYTALVTWSKPPISLDGYKIAYSVAGDSDVEERRVDGDKTMFITASLQKGSDYEFRVSARNKVDYGEPSIVSVKTPDAKPIGSPLNFTAVWVGGSSLKLSWQPPHKQDRNGKIVMYQVQYQKRTNMRDDFFLNTTHQSMQINGLDPNSDYFFQIRAYSSKGPGPWSIKLPFRTLTGSYLPPPSNLQVQQLSPSSMDISWDPLDLGGNNNFGGNNNYGGHNNLGGYLRYQLFYSMFALDDVDEWTKTETDSTRAIIEGLEPNNGYAFRVRAITNDGLIGNLSEVVYSNKLEQDHPDAVQEFKVKSQTSRSLTLEWKPPRKPGVYKYNILFEGRKTFKNSLDQLETFIDPQRDAKVSKEDRQLLLDSLVPNTLYFVNISTKFIDGKTGPSLQLRAETYVDAPPPFERPHLIHILSDSVVTVRLYGASEKHGPITHYHVIVVLDTGEQRTPDDYTPEELRNKGSPSSSSSKSAWIAAVFEKSVPAEMKLGDGQKVGMGGFINRPLKAEELYRVFVRAFVSNNKYRSSPFSHLISTNHQTMMGIAMMPENINNNIINNNNNNNKYSIDLLYIVAPICGAVVLILLCILLTLFIRRRTSANNNNNKTSTTQQHISDANKSLLRNNNKAVTSPSSLTSSSSSSSPRDPVELRRMHFLTPAMSSHPPIAISEFASHVNRMKLNGGHLFSLEYESIDPAQQFTWESSSMECNKHKNRYANVVAYDVSRVILKPIDGVADSDYINANYMDGYKKHNAYIATQGPLPETFDDFWRMVWQEGSDVIVMVTKLEERNRIKCNQYWPMRGSEMFGDIEVVLMESVELAHYTIRTLHITKTSNSNPAEPIGRREIKHYQYTSWPDHGIPDECTTFIMFVEKVKSHHHHLQQQHHVSSGGPVVVHCSAGVGRTGVYIVVDSMIERINDHTNSSSSSSATIDIYGHTTCLRSQRNYTVQTEDQYIFIHEVLREYLSMIPRTEVQARHLYSHLQALLTKRVSGVGADVTDLQLEFRKLNQIKLSNNLCKTTSSLLVCNKHKNRSVHILPYESSRVCLLPIRGVEGSDYINANFVDGYRNKRSYIATQGPMLETTEDFWRMIWEHNSTIIVVLTKIREIGRDQYHQYWPGDRSARYQYYVVDPMAEYNMPQYILREFKVTDARDGQSRTIRQFQFTDWPEVGVPQSGEVFIDFIGQVHKTKEQFGQDGPITVHCCTGTGRTGVFICLSYVLDRMRMEGVVDIFTTVKLLRQQRIAMVANEEQYAFSYRSALEYLGSFDHYAT</sequence>
<keyword evidence="2 11" id="KW-0812">Transmembrane</keyword>
<dbReference type="RefSeq" id="XP_009021141.1">
    <property type="nucleotide sequence ID" value="XM_009022893.1"/>
</dbReference>
<dbReference type="EnsemblMetazoa" id="HelroT192507">
    <property type="protein sequence ID" value="HelroP192507"/>
    <property type="gene ID" value="HelroG192507"/>
</dbReference>
<dbReference type="STRING" id="6412.T1FU12"/>
<keyword evidence="8 11" id="KW-0472">Membrane</keyword>
<dbReference type="PRINTS" id="PR00700">
    <property type="entry name" value="PRTYPHPHTASE"/>
</dbReference>
<dbReference type="EMBL" id="AMQM01005290">
    <property type="status" value="NOT_ANNOTATED_CDS"/>
    <property type="molecule type" value="Genomic_DNA"/>
</dbReference>
<dbReference type="InterPro" id="IPR003595">
    <property type="entry name" value="Tyr_Pase_cat"/>
</dbReference>
<feature type="domain" description="Tyrosine specific protein phosphatases" evidence="13">
    <location>
        <begin position="1321"/>
        <end position="1394"/>
    </location>
</feature>
<dbReference type="InterPro" id="IPR036116">
    <property type="entry name" value="FN3_sf"/>
</dbReference>
<dbReference type="Pfam" id="PF00102">
    <property type="entry name" value="Y_phosphatase"/>
    <property type="match status" value="2"/>
</dbReference>
<dbReference type="InterPro" id="IPR003961">
    <property type="entry name" value="FN3_dom"/>
</dbReference>
<dbReference type="GO" id="GO:0007399">
    <property type="term" value="P:nervous system development"/>
    <property type="evidence" value="ECO:0000318"/>
    <property type="project" value="GO_Central"/>
</dbReference>
<feature type="domain" description="Fibronectin type-III" evidence="14">
    <location>
        <begin position="138"/>
        <end position="229"/>
    </location>
</feature>
<feature type="domain" description="Fibronectin type-III" evidence="14">
    <location>
        <begin position="444"/>
        <end position="550"/>
    </location>
</feature>
<evidence type="ECO:0000256" key="10">
    <source>
        <dbReference type="SAM" id="MobiDB-lite"/>
    </source>
</evidence>
<dbReference type="SMART" id="SM00194">
    <property type="entry name" value="PTPc"/>
    <property type="match status" value="2"/>
</dbReference>